<accession>A0AAD4R080</accession>
<dbReference type="GO" id="GO:0009986">
    <property type="term" value="C:cell surface"/>
    <property type="evidence" value="ECO:0007669"/>
    <property type="project" value="InterPro"/>
</dbReference>
<dbReference type="InterPro" id="IPR038479">
    <property type="entry name" value="Transthyretin-like_sf"/>
</dbReference>
<feature type="signal peptide" evidence="5">
    <location>
        <begin position="1"/>
        <end position="21"/>
    </location>
</feature>
<keyword evidence="4 5" id="KW-0732">Signal</keyword>
<comment type="similarity">
    <text evidence="2">Belongs to the nematode transthyretin-like family.</text>
</comment>
<evidence type="ECO:0000256" key="1">
    <source>
        <dbReference type="ARBA" id="ARBA00004613"/>
    </source>
</evidence>
<evidence type="ECO:0000256" key="4">
    <source>
        <dbReference type="ARBA" id="ARBA00022729"/>
    </source>
</evidence>
<keyword evidence="7" id="KW-1185">Reference proteome</keyword>
<evidence type="ECO:0000256" key="2">
    <source>
        <dbReference type="ARBA" id="ARBA00010112"/>
    </source>
</evidence>
<evidence type="ECO:0000313" key="6">
    <source>
        <dbReference type="EMBL" id="KAI1701506.1"/>
    </source>
</evidence>
<dbReference type="Proteomes" id="UP001201812">
    <property type="component" value="Unassembled WGS sequence"/>
</dbReference>
<sequence length="165" mass="18195">MTSPSATIFLILSVFVINSTALFPQEQSINVTGVIFCASPTEPPVPVKIGDQWLTPPKGIPPLPSVLPFVGAKIRLMESEIFLDDVLDRTESGMYGAFSVTGHDKESSYIDPYLVVQYRNCDHFSTPEGCTYARLIKLNQNAPETVYRNLLIVVGGANHYDQIKC</sequence>
<dbReference type="Pfam" id="PF01060">
    <property type="entry name" value="TTR-52"/>
    <property type="match status" value="1"/>
</dbReference>
<dbReference type="PANTHER" id="PTHR21700">
    <property type="entry name" value="TRANSTHYRETIN-LIKE FAMILY PROTEIN-RELATED"/>
    <property type="match status" value="1"/>
</dbReference>
<evidence type="ECO:0000313" key="7">
    <source>
        <dbReference type="Proteomes" id="UP001201812"/>
    </source>
</evidence>
<proteinExistence type="inferred from homology"/>
<comment type="subcellular location">
    <subcellularLocation>
        <location evidence="1">Secreted</location>
    </subcellularLocation>
</comment>
<dbReference type="EMBL" id="JAKKPZ010000117">
    <property type="protein sequence ID" value="KAI1701506.1"/>
    <property type="molecule type" value="Genomic_DNA"/>
</dbReference>
<evidence type="ECO:0000256" key="5">
    <source>
        <dbReference type="SAM" id="SignalP"/>
    </source>
</evidence>
<dbReference type="InterPro" id="IPR001534">
    <property type="entry name" value="Transthyretin-like"/>
</dbReference>
<keyword evidence="3" id="KW-0964">Secreted</keyword>
<evidence type="ECO:0000256" key="3">
    <source>
        <dbReference type="ARBA" id="ARBA00022525"/>
    </source>
</evidence>
<dbReference type="AlphaFoldDB" id="A0AAD4R080"/>
<comment type="caution">
    <text evidence="6">The sequence shown here is derived from an EMBL/GenBank/DDBJ whole genome shotgun (WGS) entry which is preliminary data.</text>
</comment>
<name>A0AAD4R080_9BILA</name>
<organism evidence="6 7">
    <name type="scientific">Ditylenchus destructor</name>
    <dbReference type="NCBI Taxonomy" id="166010"/>
    <lineage>
        <taxon>Eukaryota</taxon>
        <taxon>Metazoa</taxon>
        <taxon>Ecdysozoa</taxon>
        <taxon>Nematoda</taxon>
        <taxon>Chromadorea</taxon>
        <taxon>Rhabditida</taxon>
        <taxon>Tylenchina</taxon>
        <taxon>Tylenchomorpha</taxon>
        <taxon>Sphaerularioidea</taxon>
        <taxon>Anguinidae</taxon>
        <taxon>Anguininae</taxon>
        <taxon>Ditylenchus</taxon>
    </lineage>
</organism>
<protein>
    <submittedName>
        <fullName evidence="6">Transthyretin-like family domain-containing protein</fullName>
    </submittedName>
</protein>
<dbReference type="GO" id="GO:0005576">
    <property type="term" value="C:extracellular region"/>
    <property type="evidence" value="ECO:0007669"/>
    <property type="project" value="UniProtKB-SubCell"/>
</dbReference>
<reference evidence="6" key="1">
    <citation type="submission" date="2022-01" db="EMBL/GenBank/DDBJ databases">
        <title>Genome Sequence Resource for Two Populations of Ditylenchus destructor, the Migratory Endoparasitic Phytonematode.</title>
        <authorList>
            <person name="Zhang H."/>
            <person name="Lin R."/>
            <person name="Xie B."/>
        </authorList>
    </citation>
    <scope>NUCLEOTIDE SEQUENCE</scope>
    <source>
        <strain evidence="6">BazhouSP</strain>
    </source>
</reference>
<dbReference type="Gene3D" id="2.60.40.3330">
    <property type="match status" value="1"/>
</dbReference>
<feature type="chain" id="PRO_5042205074" evidence="5">
    <location>
        <begin position="22"/>
        <end position="165"/>
    </location>
</feature>
<gene>
    <name evidence="6" type="ORF">DdX_16050</name>
</gene>